<dbReference type="InterPro" id="IPR049097">
    <property type="entry name" value="MID51-like_C"/>
</dbReference>
<keyword evidence="8 17" id="KW-0472">Membrane</keyword>
<keyword evidence="4" id="KW-0547">Nucleotide-binding</keyword>
<dbReference type="EMBL" id="AAGW02071732">
    <property type="status" value="NOT_ANNOTATED_CDS"/>
    <property type="molecule type" value="Genomic_DNA"/>
</dbReference>
<evidence type="ECO:0000256" key="11">
    <source>
        <dbReference type="ARBA" id="ARBA00055566"/>
    </source>
</evidence>
<keyword evidence="7" id="KW-0496">Mitochondrion</keyword>
<dbReference type="EMBL" id="AAGW02071738">
    <property type="status" value="NOT_ANNOTATED_CDS"/>
    <property type="molecule type" value="Genomic_DNA"/>
</dbReference>
<comment type="similarity">
    <text evidence="12">Belongs to the MID49/MID51 family.</text>
</comment>
<comment type="subcellular location">
    <subcellularLocation>
        <location evidence="1">Mitochondrion outer membrane</location>
        <topology evidence="1">Single-pass membrane protein</topology>
    </subcellularLocation>
</comment>
<dbReference type="FunFam" id="1.10.1410.40:FF:000003">
    <property type="entry name" value="Mitochondrial dynamics protein MID51"/>
    <property type="match status" value="1"/>
</dbReference>
<protein>
    <recommendedName>
        <fullName evidence="14">Mitochondrial dynamics protein MID51</fullName>
    </recommendedName>
    <alternativeName>
        <fullName evidence="15">Mitochondrial dynamics protein of 51 kDa homolog</fullName>
    </alternativeName>
    <alternativeName>
        <fullName evidence="9">Mitochondrial elongation factor 1</fullName>
    </alternativeName>
    <alternativeName>
        <fullName evidence="10">Smith-Magenis syndrome chromosomal region candidate gene 7 protein-like</fullName>
    </alternativeName>
</protein>
<keyword evidence="5" id="KW-1000">Mitochondrion outer membrane</keyword>
<dbReference type="EMBL" id="AAGW02071735">
    <property type="status" value="NOT_ANNOTATED_CDS"/>
    <property type="molecule type" value="Genomic_DNA"/>
</dbReference>
<dbReference type="EMBL" id="AAGW02071739">
    <property type="status" value="NOT_ANNOTATED_CDS"/>
    <property type="molecule type" value="Genomic_DNA"/>
</dbReference>
<evidence type="ECO:0000256" key="14">
    <source>
        <dbReference type="ARBA" id="ARBA00074070"/>
    </source>
</evidence>
<evidence type="ECO:0000256" key="8">
    <source>
        <dbReference type="ARBA" id="ARBA00023136"/>
    </source>
</evidence>
<reference evidence="19" key="3">
    <citation type="submission" date="2025-09" db="UniProtKB">
        <authorList>
            <consortium name="Ensembl"/>
        </authorList>
    </citation>
    <scope>IDENTIFICATION</scope>
    <source>
        <strain evidence="19">Thorbecke</strain>
    </source>
</reference>
<evidence type="ECO:0000256" key="2">
    <source>
        <dbReference type="ARBA" id="ARBA00022553"/>
    </source>
</evidence>
<dbReference type="STRING" id="9986.ENSOCUP00000034687"/>
<reference evidence="19" key="2">
    <citation type="submission" date="2025-08" db="UniProtKB">
        <authorList>
            <consortium name="Ensembl"/>
        </authorList>
    </citation>
    <scope>IDENTIFICATION</scope>
    <source>
        <strain evidence="19">Thorbecke</strain>
    </source>
</reference>
<dbReference type="FunCoup" id="A0A5F9CLY4">
    <property type="interactions" value="1752"/>
</dbReference>
<feature type="compositionally biased region" description="Gly residues" evidence="16">
    <location>
        <begin position="579"/>
        <end position="588"/>
    </location>
</feature>
<evidence type="ECO:0000256" key="3">
    <source>
        <dbReference type="ARBA" id="ARBA00022692"/>
    </source>
</evidence>
<evidence type="ECO:0000256" key="12">
    <source>
        <dbReference type="ARBA" id="ARBA00061008"/>
    </source>
</evidence>
<keyword evidence="6 17" id="KW-1133">Transmembrane helix</keyword>
<evidence type="ECO:0000256" key="15">
    <source>
        <dbReference type="ARBA" id="ARBA00083957"/>
    </source>
</evidence>
<keyword evidence="20" id="KW-1185">Reference proteome</keyword>
<name>A0A5F9CLY4_RABIT</name>
<feature type="compositionally biased region" description="Basic and acidic residues" evidence="16">
    <location>
        <begin position="559"/>
        <end position="578"/>
    </location>
</feature>
<reference evidence="19 20" key="1">
    <citation type="journal article" date="2011" name="Nature">
        <title>A high-resolution map of human evolutionary constraint using 29 mammals.</title>
        <authorList>
            <person name="Lindblad-Toh K."/>
            <person name="Garber M."/>
            <person name="Zuk O."/>
            <person name="Lin M.F."/>
            <person name="Parker B.J."/>
            <person name="Washietl S."/>
            <person name="Kheradpour P."/>
            <person name="Ernst J."/>
            <person name="Jordan G."/>
            <person name="Mauceli E."/>
            <person name="Ward L.D."/>
            <person name="Lowe C.B."/>
            <person name="Holloway A.K."/>
            <person name="Clamp M."/>
            <person name="Gnerre S."/>
            <person name="Alfoldi J."/>
            <person name="Beal K."/>
            <person name="Chang J."/>
            <person name="Clawson H."/>
            <person name="Cuff J."/>
            <person name="Di Palma F."/>
            <person name="Fitzgerald S."/>
            <person name="Flicek P."/>
            <person name="Guttman M."/>
            <person name="Hubisz M.J."/>
            <person name="Jaffe D.B."/>
            <person name="Jungreis I."/>
            <person name="Kent W.J."/>
            <person name="Kostka D."/>
            <person name="Lara M."/>
            <person name="Martins A.L."/>
            <person name="Massingham T."/>
            <person name="Moltke I."/>
            <person name="Raney B.J."/>
            <person name="Rasmussen M.D."/>
            <person name="Robinson J."/>
            <person name="Stark A."/>
            <person name="Vilella A.J."/>
            <person name="Wen J."/>
            <person name="Xie X."/>
            <person name="Zody M.C."/>
            <person name="Baldwin J."/>
            <person name="Bloom T."/>
            <person name="Chin C.W."/>
            <person name="Heiman D."/>
            <person name="Nicol R."/>
            <person name="Nusbaum C."/>
            <person name="Young S."/>
            <person name="Wilkinson J."/>
            <person name="Worley K.C."/>
            <person name="Kovar C.L."/>
            <person name="Muzny D.M."/>
            <person name="Gibbs R.A."/>
            <person name="Cree A."/>
            <person name="Dihn H.H."/>
            <person name="Fowler G."/>
            <person name="Jhangiani S."/>
            <person name="Joshi V."/>
            <person name="Lee S."/>
            <person name="Lewis L.R."/>
            <person name="Nazareth L.V."/>
            <person name="Okwuonu G."/>
            <person name="Santibanez J."/>
            <person name="Warren W.C."/>
            <person name="Mardis E.R."/>
            <person name="Weinstock G.M."/>
            <person name="Wilson R.K."/>
            <person name="Delehaunty K."/>
            <person name="Dooling D."/>
            <person name="Fronik C."/>
            <person name="Fulton L."/>
            <person name="Fulton B."/>
            <person name="Graves T."/>
            <person name="Minx P."/>
            <person name="Sodergren E."/>
            <person name="Birney E."/>
            <person name="Margulies E.H."/>
            <person name="Herrero J."/>
            <person name="Green E.D."/>
            <person name="Haussler D."/>
            <person name="Siepel A."/>
            <person name="Goldman N."/>
            <person name="Pollard K.S."/>
            <person name="Pedersen J.S."/>
            <person name="Lander E.S."/>
            <person name="Kellis M."/>
        </authorList>
    </citation>
    <scope>NUCLEOTIDE SEQUENCE [LARGE SCALE GENOMIC DNA]</scope>
    <source>
        <strain evidence="19 20">Thorbecke inbred</strain>
    </source>
</reference>
<dbReference type="Gene3D" id="1.10.1410.40">
    <property type="match status" value="1"/>
</dbReference>
<comment type="subunit">
    <text evidence="13">Homodimer. Interacts with DNM1L.</text>
</comment>
<dbReference type="Bgee" id="ENSOCUG00000012850">
    <property type="expression patterns" value="Expressed in ovary and 19 other cell types or tissues"/>
</dbReference>
<dbReference type="EMBL" id="AAGW02071737">
    <property type="status" value="NOT_ANNOTATED_CDS"/>
    <property type="molecule type" value="Genomic_DNA"/>
</dbReference>
<evidence type="ECO:0000256" key="13">
    <source>
        <dbReference type="ARBA" id="ARBA00066094"/>
    </source>
</evidence>
<dbReference type="GeneTree" id="ENSGT00390000013127"/>
<keyword evidence="3 17" id="KW-0812">Transmembrane</keyword>
<evidence type="ECO:0000313" key="19">
    <source>
        <dbReference type="Ensembl" id="ENSOCUP00000034687.1"/>
    </source>
</evidence>
<dbReference type="EMBL" id="AAGW02071733">
    <property type="status" value="NOT_ANNOTATED_CDS"/>
    <property type="molecule type" value="Genomic_DNA"/>
</dbReference>
<evidence type="ECO:0000259" key="18">
    <source>
        <dbReference type="Pfam" id="PF21297"/>
    </source>
</evidence>
<gene>
    <name evidence="19" type="primary">MIEF1</name>
</gene>
<proteinExistence type="inferred from homology"/>
<dbReference type="Gene3D" id="3.30.460.90">
    <property type="match status" value="1"/>
</dbReference>
<dbReference type="EMBL" id="AAGW02071736">
    <property type="status" value="NOT_ANNOTATED_CDS"/>
    <property type="molecule type" value="Genomic_DNA"/>
</dbReference>
<dbReference type="PANTHER" id="PTHR16451">
    <property type="entry name" value="MITOCHONDRIAL DYNAMICS PROTEINS 49/51 FAMILY MEMBER"/>
    <property type="match status" value="1"/>
</dbReference>
<evidence type="ECO:0000256" key="5">
    <source>
        <dbReference type="ARBA" id="ARBA00022787"/>
    </source>
</evidence>
<keyword evidence="2" id="KW-0597">Phosphoprotein</keyword>
<feature type="domain" description="Mitochondrial dynamics protein MID51-like C-terminal" evidence="18">
    <location>
        <begin position="153"/>
        <end position="345"/>
    </location>
</feature>
<dbReference type="GO" id="GO:0005741">
    <property type="term" value="C:mitochondrial outer membrane"/>
    <property type="evidence" value="ECO:0007669"/>
    <property type="project" value="UniProtKB-SubCell"/>
</dbReference>
<feature type="region of interest" description="Disordered" evidence="16">
    <location>
        <begin position="57"/>
        <end position="77"/>
    </location>
</feature>
<organism evidence="19 20">
    <name type="scientific">Oryctolagus cuniculus</name>
    <name type="common">Rabbit</name>
    <dbReference type="NCBI Taxonomy" id="9986"/>
    <lineage>
        <taxon>Eukaryota</taxon>
        <taxon>Metazoa</taxon>
        <taxon>Chordata</taxon>
        <taxon>Craniata</taxon>
        <taxon>Vertebrata</taxon>
        <taxon>Euteleostomi</taxon>
        <taxon>Mammalia</taxon>
        <taxon>Eutheria</taxon>
        <taxon>Euarchontoglires</taxon>
        <taxon>Glires</taxon>
        <taxon>Lagomorpha</taxon>
        <taxon>Leporidae</taxon>
        <taxon>Oryctolagus</taxon>
    </lineage>
</organism>
<dbReference type="SMR" id="A0A5F9CLY4"/>
<dbReference type="EMBL" id="AAGW02071734">
    <property type="status" value="NOT_ANNOTATED_CDS"/>
    <property type="molecule type" value="Genomic_DNA"/>
</dbReference>
<evidence type="ECO:0000256" key="16">
    <source>
        <dbReference type="SAM" id="MobiDB-lite"/>
    </source>
</evidence>
<dbReference type="Proteomes" id="UP000001811">
    <property type="component" value="Chromosome 4"/>
</dbReference>
<evidence type="ECO:0000256" key="17">
    <source>
        <dbReference type="SAM" id="Phobius"/>
    </source>
</evidence>
<evidence type="ECO:0000256" key="1">
    <source>
        <dbReference type="ARBA" id="ARBA00004572"/>
    </source>
</evidence>
<evidence type="ECO:0000256" key="10">
    <source>
        <dbReference type="ARBA" id="ARBA00043160"/>
    </source>
</evidence>
<dbReference type="GO" id="GO:0043531">
    <property type="term" value="F:ADP binding"/>
    <property type="evidence" value="ECO:0007669"/>
    <property type="project" value="Ensembl"/>
</dbReference>
<accession>A0A5F9CLY4</accession>
<feature type="region of interest" description="Disordered" evidence="16">
    <location>
        <begin position="551"/>
        <end position="600"/>
    </location>
</feature>
<dbReference type="GO" id="GO:0042802">
    <property type="term" value="F:identical protein binding"/>
    <property type="evidence" value="ECO:0007669"/>
    <property type="project" value="Ensembl"/>
</dbReference>
<dbReference type="PANTHER" id="PTHR16451:SF12">
    <property type="entry name" value="MITOCHONDRIAL DYNAMICS PROTEIN MIEF1"/>
    <property type="match status" value="1"/>
</dbReference>
<dbReference type="InterPro" id="IPR045909">
    <property type="entry name" value="MID49/MID51"/>
</dbReference>
<dbReference type="GO" id="GO:0090314">
    <property type="term" value="P:positive regulation of protein targeting to membrane"/>
    <property type="evidence" value="ECO:0007669"/>
    <property type="project" value="Ensembl"/>
</dbReference>
<dbReference type="GO" id="GO:0090141">
    <property type="term" value="P:positive regulation of mitochondrial fission"/>
    <property type="evidence" value="ECO:0007669"/>
    <property type="project" value="Ensembl"/>
</dbReference>
<evidence type="ECO:0000256" key="7">
    <source>
        <dbReference type="ARBA" id="ARBA00023128"/>
    </source>
</evidence>
<dbReference type="GO" id="GO:0019003">
    <property type="term" value="F:GDP binding"/>
    <property type="evidence" value="ECO:0007669"/>
    <property type="project" value="Ensembl"/>
</dbReference>
<sequence length="600" mass="64039">MAGAGERKGKKDDNGIGTAIDFVLSNARLVLGVGGAAMLGIATLAVKRMYDRAISAPTSPTRLSHSGKRSWEEPTWMGSPRLLNRDMKTGLSRSLQTLPTDAAAFDADAFCPPRPKPLARKGQVDLKKSRLRMSLQEKLLSYYRNRAAIPAGEQARAKQAAVDICAELRGFLRAKLPDMPLRDMYLSGSLYDDLQVVTADHIQLIVPLVLEQNLWSCIPGEDTIMNVPGFCLVRRENPEYFPRGSSYWDRCVVGGYLSPKAVADTFEKVVAGSINWPAIGSLLDYVIRPAPPPEALTLEVQYERDKHLVIDFLPSVTLGDTVLVARPHRLAQHDNLWRLSLRPAETARLRALDQADAGCRALCLKILKAICKCTPALGHLTASQLTNVILHLAQEEADWSPGALADRFLQALRGLISYLEAGVLPSALNPKGRGHHGVLEAAVPAAALAFAAAAAAPGSAAATPSGLSHGVSTGPGEGAGARRLRALGLGLGAACGRGSGPRRRGGSGFTSAGDAWFLLACPWAGSGERGPAPASPGRWGRAVLGAPAPALRRRGSRWPPRETWRRPRWRREAARGESRGGAGAGGAGNKLRLGNCEGEI</sequence>
<evidence type="ECO:0000256" key="9">
    <source>
        <dbReference type="ARBA" id="ARBA00041786"/>
    </source>
</evidence>
<dbReference type="InterPro" id="IPR024810">
    <property type="entry name" value="MAB21L/cGLR"/>
</dbReference>
<dbReference type="GO" id="GO:0000266">
    <property type="term" value="P:mitochondrial fission"/>
    <property type="evidence" value="ECO:0007669"/>
    <property type="project" value="Ensembl"/>
</dbReference>
<evidence type="ECO:0000256" key="6">
    <source>
        <dbReference type="ARBA" id="ARBA00022989"/>
    </source>
</evidence>
<dbReference type="InParanoid" id="A0A5F9CLY4"/>
<evidence type="ECO:0000256" key="4">
    <source>
        <dbReference type="ARBA" id="ARBA00022741"/>
    </source>
</evidence>
<dbReference type="SMART" id="SM01265">
    <property type="entry name" value="Mab-21"/>
    <property type="match status" value="1"/>
</dbReference>
<evidence type="ECO:0000313" key="20">
    <source>
        <dbReference type="Proteomes" id="UP000001811"/>
    </source>
</evidence>
<comment type="function">
    <text evidence="11">Mitochondrial outer membrane protein which regulates mitochondrial fission/fusion dynamics. Promotes the recruitment and association of the fission mediator dynamin-related protein 1 (DNM1L) to the mitochondrial surface independently of the mitochondrial fission FIS1 and MFF proteins. Regulates DNM1L GTPase activity and DNM1L oligomerization. Binds ADP and can also bind GDP, although with lower affinity. Does not bind CDP, UDP, ATP, AMP or GTP. Inhibits DNM1L GTPase activity in the absence of bound ADP. Requires ADP to stimulate DNM1L GTPase activity and the assembly of DNM1L into long, oligomeric tubules with a spiral pattern, as opposed to the ring-like DNM1L oligomers observed in the absence of bound ADP. Does not require ADP for its function in recruiting DNM1L.</text>
</comment>
<dbReference type="FunFam" id="3.30.460.90:FF:000002">
    <property type="entry name" value="Mitochondrial dynamics protein MID51"/>
    <property type="match status" value="1"/>
</dbReference>
<dbReference type="Pfam" id="PF21297">
    <property type="entry name" value="MID51-like_C"/>
    <property type="match status" value="1"/>
</dbReference>
<dbReference type="Ensembl" id="ENSOCUT00000061657.1">
    <property type="protein sequence ID" value="ENSOCUP00000034687.1"/>
    <property type="gene ID" value="ENSOCUG00000012850.4"/>
</dbReference>
<dbReference type="AlphaFoldDB" id="A0A5F9CLY4"/>
<dbReference type="GO" id="GO:0010636">
    <property type="term" value="P:positive regulation of mitochondrial fusion"/>
    <property type="evidence" value="ECO:0007669"/>
    <property type="project" value="Ensembl"/>
</dbReference>
<feature type="transmembrane region" description="Helical" evidence="17">
    <location>
        <begin position="27"/>
        <end position="46"/>
    </location>
</feature>